<dbReference type="CDD" id="cd00144">
    <property type="entry name" value="MPP_PPP_family"/>
    <property type="match status" value="1"/>
</dbReference>
<dbReference type="PANTHER" id="PTHR42850:SF4">
    <property type="entry name" value="ZINC-DEPENDENT ENDOPOLYPHOSPHATASE"/>
    <property type="match status" value="1"/>
</dbReference>
<dbReference type="GO" id="GO:0016791">
    <property type="term" value="F:phosphatase activity"/>
    <property type="evidence" value="ECO:0007669"/>
    <property type="project" value="TreeGrafter"/>
</dbReference>
<dbReference type="Pfam" id="PF00149">
    <property type="entry name" value="Metallophos"/>
    <property type="match status" value="1"/>
</dbReference>
<sequence length="235" mass="26165">MARYVIGDVHGCAKALRSLLAALQLGSDDEVIFLGDYVDRGPNSRGVVEQLIDLGQRSRVIALRGNHEIMLQAVAVHGMDDSVWLRSGGKATVVSYGGSITKIPSAHFDFFHALQRYHETEREIFVHAMYDPQLGIDDQNDELTYWTHLPQPLPIAHTSGKRVYVGHTPQPRGEVLWRPHLVGVDTYCFGGGYLSAVDLETGATTQADRHGHIRRVPIERALHALARWGKWLRGS</sequence>
<dbReference type="Gene3D" id="3.60.21.10">
    <property type="match status" value="1"/>
</dbReference>
<dbReference type="RefSeq" id="WP_146390274.1">
    <property type="nucleotide sequence ID" value="NZ_SJPK01000002.1"/>
</dbReference>
<name>A0A5C5YGZ8_9BACT</name>
<dbReference type="SUPFAM" id="SSF56300">
    <property type="entry name" value="Metallo-dependent phosphatases"/>
    <property type="match status" value="1"/>
</dbReference>
<dbReference type="GO" id="GO:0005737">
    <property type="term" value="C:cytoplasm"/>
    <property type="evidence" value="ECO:0007669"/>
    <property type="project" value="TreeGrafter"/>
</dbReference>
<gene>
    <name evidence="2" type="primary">apaH</name>
    <name evidence="2" type="ORF">CA85_11600</name>
</gene>
<accession>A0A5C5YGZ8</accession>
<dbReference type="InterPro" id="IPR050126">
    <property type="entry name" value="Ap4A_hydrolase"/>
</dbReference>
<dbReference type="PANTHER" id="PTHR42850">
    <property type="entry name" value="METALLOPHOSPHOESTERASE"/>
    <property type="match status" value="1"/>
</dbReference>
<protein>
    <submittedName>
        <fullName evidence="2">Bis(5'-nucleosyl)-tetraphosphatase [symmetrical]</fullName>
        <ecNumber evidence="2">3.6.1.41</ecNumber>
    </submittedName>
</protein>
<evidence type="ECO:0000313" key="2">
    <source>
        <dbReference type="EMBL" id="TWT74273.1"/>
    </source>
</evidence>
<proteinExistence type="predicted"/>
<keyword evidence="3" id="KW-1185">Reference proteome</keyword>
<dbReference type="Proteomes" id="UP000318053">
    <property type="component" value="Unassembled WGS sequence"/>
</dbReference>
<evidence type="ECO:0000313" key="3">
    <source>
        <dbReference type="Proteomes" id="UP000318053"/>
    </source>
</evidence>
<dbReference type="EC" id="3.6.1.41" evidence="2"/>
<feature type="domain" description="Calcineurin-like phosphoesterase" evidence="1">
    <location>
        <begin position="4"/>
        <end position="150"/>
    </location>
</feature>
<dbReference type="GO" id="GO:0110154">
    <property type="term" value="P:RNA decapping"/>
    <property type="evidence" value="ECO:0007669"/>
    <property type="project" value="TreeGrafter"/>
</dbReference>
<organism evidence="2 3">
    <name type="scientific">Allorhodopirellula solitaria</name>
    <dbReference type="NCBI Taxonomy" id="2527987"/>
    <lineage>
        <taxon>Bacteria</taxon>
        <taxon>Pseudomonadati</taxon>
        <taxon>Planctomycetota</taxon>
        <taxon>Planctomycetia</taxon>
        <taxon>Pirellulales</taxon>
        <taxon>Pirellulaceae</taxon>
        <taxon>Allorhodopirellula</taxon>
    </lineage>
</organism>
<dbReference type="InterPro" id="IPR029052">
    <property type="entry name" value="Metallo-depent_PP-like"/>
</dbReference>
<dbReference type="InterPro" id="IPR004843">
    <property type="entry name" value="Calcineurin-like_PHP"/>
</dbReference>
<dbReference type="GO" id="GO:0008803">
    <property type="term" value="F:bis(5'-nucleosyl)-tetraphosphatase (symmetrical) activity"/>
    <property type="evidence" value="ECO:0007669"/>
    <property type="project" value="UniProtKB-EC"/>
</dbReference>
<dbReference type="EMBL" id="SJPK01000002">
    <property type="protein sequence ID" value="TWT74273.1"/>
    <property type="molecule type" value="Genomic_DNA"/>
</dbReference>
<comment type="caution">
    <text evidence="2">The sequence shown here is derived from an EMBL/GenBank/DDBJ whole genome shotgun (WGS) entry which is preliminary data.</text>
</comment>
<evidence type="ECO:0000259" key="1">
    <source>
        <dbReference type="Pfam" id="PF00149"/>
    </source>
</evidence>
<dbReference type="OrthoDB" id="384253at2"/>
<reference evidence="2 3" key="1">
    <citation type="submission" date="2019-02" db="EMBL/GenBank/DDBJ databases">
        <title>Deep-cultivation of Planctomycetes and their phenomic and genomic characterization uncovers novel biology.</title>
        <authorList>
            <person name="Wiegand S."/>
            <person name="Jogler M."/>
            <person name="Boedeker C."/>
            <person name="Pinto D."/>
            <person name="Vollmers J."/>
            <person name="Rivas-Marin E."/>
            <person name="Kohn T."/>
            <person name="Peeters S.H."/>
            <person name="Heuer A."/>
            <person name="Rast P."/>
            <person name="Oberbeckmann S."/>
            <person name="Bunk B."/>
            <person name="Jeske O."/>
            <person name="Meyerdierks A."/>
            <person name="Storesund J.E."/>
            <person name="Kallscheuer N."/>
            <person name="Luecker S."/>
            <person name="Lage O.M."/>
            <person name="Pohl T."/>
            <person name="Merkel B.J."/>
            <person name="Hornburger P."/>
            <person name="Mueller R.-W."/>
            <person name="Bruemmer F."/>
            <person name="Labrenz M."/>
            <person name="Spormann A.M."/>
            <person name="Op Den Camp H."/>
            <person name="Overmann J."/>
            <person name="Amann R."/>
            <person name="Jetten M.S.M."/>
            <person name="Mascher T."/>
            <person name="Medema M.H."/>
            <person name="Devos D.P."/>
            <person name="Kaster A.-K."/>
            <person name="Ovreas L."/>
            <person name="Rohde M."/>
            <person name="Galperin M.Y."/>
            <person name="Jogler C."/>
        </authorList>
    </citation>
    <scope>NUCLEOTIDE SEQUENCE [LARGE SCALE GENOMIC DNA]</scope>
    <source>
        <strain evidence="2 3">CA85</strain>
    </source>
</reference>
<dbReference type="AlphaFoldDB" id="A0A5C5YGZ8"/>
<keyword evidence="2" id="KW-0378">Hydrolase</keyword>